<dbReference type="EMBL" id="CVRL01000001">
    <property type="protein sequence ID" value="CRL09189.1"/>
    <property type="molecule type" value="Genomic_DNA"/>
</dbReference>
<accession>A0A0H5CWP7</accession>
<organism evidence="2 3">
    <name type="scientific">Phaeobacter italicus</name>
    <dbReference type="NCBI Taxonomy" id="481446"/>
    <lineage>
        <taxon>Bacteria</taxon>
        <taxon>Pseudomonadati</taxon>
        <taxon>Pseudomonadota</taxon>
        <taxon>Alphaproteobacteria</taxon>
        <taxon>Rhodobacterales</taxon>
        <taxon>Roseobacteraceae</taxon>
        <taxon>Phaeobacter</taxon>
    </lineage>
</organism>
<gene>
    <name evidence="2" type="ORF">NIT7321_00018</name>
</gene>
<dbReference type="STRING" id="481446.NIT7645_03044"/>
<dbReference type="AlphaFoldDB" id="A0A0H5CWP7"/>
<evidence type="ECO:0000313" key="2">
    <source>
        <dbReference type="EMBL" id="CRL09189.1"/>
    </source>
</evidence>
<name>A0A0H5CWP7_9RHOB</name>
<protein>
    <recommendedName>
        <fullName evidence="4">DUF2927 domain-containing protein</fullName>
    </recommendedName>
</protein>
<sequence length="318" mass="34647">MNGPATSSLRHLWRATSALAITALVAGCIDMGQRTSLVPPNRPSDLAPQRQEPSAESARLSRYYAALQQDLLTRGLMRIDGGGPETPYDADDLRENFERIAFYDEYGSASGTAGALGRWSGPVRLRAAFGPSVSPEQRAKDSATLEAYAARLARLTGHPISVTNSPARTNFLVLFASQDDGAFVAEQVKTVLPNISGGDLDVFVRPPQTYYCLVRAGGVQSEPSAYSRGVALIRAEHPDLARRSCIHEEIAQGLGLRNDSPRARPSIFNDDDEFALLTSHDEKLLQILYDPRLRPGMSAPEARPIVRQIAYDIMGEPK</sequence>
<dbReference type="InterPro" id="IPR021323">
    <property type="entry name" value="DUF2927"/>
</dbReference>
<dbReference type="Proteomes" id="UP000043764">
    <property type="component" value="Unassembled WGS sequence"/>
</dbReference>
<dbReference type="RefSeq" id="WP_207383201.1">
    <property type="nucleotide sequence ID" value="NZ_CVRL01000001.1"/>
</dbReference>
<keyword evidence="3" id="KW-1185">Reference proteome</keyword>
<proteinExistence type="predicted"/>
<evidence type="ECO:0000313" key="3">
    <source>
        <dbReference type="Proteomes" id="UP000043764"/>
    </source>
</evidence>
<dbReference type="Pfam" id="PF11150">
    <property type="entry name" value="DUF2927"/>
    <property type="match status" value="1"/>
</dbReference>
<reference evidence="3" key="1">
    <citation type="submission" date="2015-05" db="EMBL/GenBank/DDBJ databases">
        <authorList>
            <person name="Rodrigo-Torres Lidia"/>
            <person name="Arahal R.David."/>
        </authorList>
    </citation>
    <scope>NUCLEOTIDE SEQUENCE [LARGE SCALE GENOMIC DNA]</scope>
    <source>
        <strain evidence="3">CECT 7321</strain>
    </source>
</reference>
<evidence type="ECO:0008006" key="4">
    <source>
        <dbReference type="Google" id="ProtNLM"/>
    </source>
</evidence>
<feature type="region of interest" description="Disordered" evidence="1">
    <location>
        <begin position="36"/>
        <end position="59"/>
    </location>
</feature>
<evidence type="ECO:0000256" key="1">
    <source>
        <dbReference type="SAM" id="MobiDB-lite"/>
    </source>
</evidence>